<accession>A0AC59ZST3</accession>
<name>A0AC59ZST3_RANTA</name>
<evidence type="ECO:0000313" key="1">
    <source>
        <dbReference type="EMBL" id="CAN0486294.1"/>
    </source>
</evidence>
<reference evidence="1" key="2">
    <citation type="submission" date="2025-03" db="EMBL/GenBank/DDBJ databases">
        <authorList>
            <consortium name="ELIXIR-Norway"/>
            <consortium name="Elixir Norway"/>
        </authorList>
    </citation>
    <scope>NUCLEOTIDE SEQUENCE</scope>
</reference>
<organism evidence="1 2">
    <name type="scientific">Rangifer tarandus platyrhynchus</name>
    <name type="common">Svalbard reindeer</name>
    <dbReference type="NCBI Taxonomy" id="3082113"/>
    <lineage>
        <taxon>Eukaryota</taxon>
        <taxon>Metazoa</taxon>
        <taxon>Chordata</taxon>
        <taxon>Craniata</taxon>
        <taxon>Vertebrata</taxon>
        <taxon>Euteleostomi</taxon>
        <taxon>Mammalia</taxon>
        <taxon>Eutheria</taxon>
        <taxon>Laurasiatheria</taxon>
        <taxon>Artiodactyla</taxon>
        <taxon>Ruminantia</taxon>
        <taxon>Pecora</taxon>
        <taxon>Cervidae</taxon>
        <taxon>Odocoileinae</taxon>
        <taxon>Rangifer</taxon>
    </lineage>
</organism>
<proteinExistence type="predicted"/>
<dbReference type="EMBL" id="OX596117">
    <property type="protein sequence ID" value="CAN0486294.1"/>
    <property type="molecule type" value="Genomic_DNA"/>
</dbReference>
<evidence type="ECO:0000313" key="2">
    <source>
        <dbReference type="Proteomes" id="UP001162501"/>
    </source>
</evidence>
<reference evidence="1" key="1">
    <citation type="submission" date="2023-05" db="EMBL/GenBank/DDBJ databases">
        <authorList>
            <consortium name="ELIXIR-Norway"/>
        </authorList>
    </citation>
    <scope>NUCLEOTIDE SEQUENCE</scope>
</reference>
<protein>
    <submittedName>
        <fullName evidence="1">Uncharacterized protein</fullName>
    </submittedName>
</protein>
<dbReference type="Proteomes" id="UP001162501">
    <property type="component" value="Chromosome 33"/>
</dbReference>
<sequence length="124" mass="12499">MKTRDAEQTEPGPWLEPSRSGGRGAGSSGAAFPETGRDSESLTVSADVNYLEAPGHGVLPAGSPAQSTDGCCEVWLAGDSLEGTTADLREEEAGCVGSSVGPAEPPASGSLPSELGAPFLLRQV</sequence>
<gene>
    <name evidence="1" type="ORF">MRATA1EN22A_LOCUS21296</name>
</gene>